<sequence>MFPPTIDLADEHQAGSMDLFTFLSREAEQTLRRSAGLSVPQSTYDGSRLAIPCPGTGPLHCPSSSPPLHTAVKPKSSSRRKKRRRGAPSCVSAGEESLTVAADMPGAVTPLPGDVRAAASKPPSLLTAAPPMPFSARCSEATPEELEERLSPRQVASAPAHATEGPGDASAPAHATEGPGDASAPAHATEGLGEATAPAHATEGPGDASAPAHVTEGPANASAPAPSLQAFQGFSEKLVLVLASEPCDELLLTPLRVRAKPQLLLTSLRVPPTPQLLLQVCRPSRGSVRNWSSFWPLNPATRGSRRKRCWILSLRGSRSNLSSFWPLNPETRDSRRKRCRTLFLRGSRNSLSSFWSLNPEMWVRQAPLRPLKVCQALLQSARVPLAHSLSMRPWIIGASLNSVPVGDNLLVARLNSVPAGDDLLVARLNSVPAGDDLLVARLNSVLVLGPPAVDQPAHHSSLRSSEPTVTPADFAHTSTYKMHYGNRADQTPIQAMEEDTNAENDVSLNEQLMNRIRDVFAPGIRLVVEWRPEEVGKSEGARKPDGGDGEEEGRSSA</sequence>
<gene>
    <name evidence="2" type="ORF">CRENBAI_024907</name>
</gene>
<organism evidence="2 3">
    <name type="scientific">Crenichthys baileyi</name>
    <name type="common">White River springfish</name>
    <dbReference type="NCBI Taxonomy" id="28760"/>
    <lineage>
        <taxon>Eukaryota</taxon>
        <taxon>Metazoa</taxon>
        <taxon>Chordata</taxon>
        <taxon>Craniata</taxon>
        <taxon>Vertebrata</taxon>
        <taxon>Euteleostomi</taxon>
        <taxon>Actinopterygii</taxon>
        <taxon>Neopterygii</taxon>
        <taxon>Teleostei</taxon>
        <taxon>Neoteleostei</taxon>
        <taxon>Acanthomorphata</taxon>
        <taxon>Ovalentaria</taxon>
        <taxon>Atherinomorphae</taxon>
        <taxon>Cyprinodontiformes</taxon>
        <taxon>Goodeidae</taxon>
        <taxon>Crenichthys</taxon>
    </lineage>
</organism>
<dbReference type="AlphaFoldDB" id="A0AAV9QZG3"/>
<dbReference type="Proteomes" id="UP001311232">
    <property type="component" value="Unassembled WGS sequence"/>
</dbReference>
<feature type="region of interest" description="Disordered" evidence="1">
    <location>
        <begin position="531"/>
        <end position="557"/>
    </location>
</feature>
<name>A0AAV9QZG3_9TELE</name>
<feature type="region of interest" description="Disordered" evidence="1">
    <location>
        <begin position="113"/>
        <end position="224"/>
    </location>
</feature>
<dbReference type="EMBL" id="JAHHUM010002671">
    <property type="protein sequence ID" value="KAK5601517.1"/>
    <property type="molecule type" value="Genomic_DNA"/>
</dbReference>
<evidence type="ECO:0000256" key="1">
    <source>
        <dbReference type="SAM" id="MobiDB-lite"/>
    </source>
</evidence>
<proteinExistence type="predicted"/>
<accession>A0AAV9QZG3</accession>
<keyword evidence="3" id="KW-1185">Reference proteome</keyword>
<reference evidence="2 3" key="1">
    <citation type="submission" date="2021-06" db="EMBL/GenBank/DDBJ databases">
        <authorList>
            <person name="Palmer J.M."/>
        </authorList>
    </citation>
    <scope>NUCLEOTIDE SEQUENCE [LARGE SCALE GENOMIC DNA]</scope>
    <source>
        <strain evidence="2 3">MEX-2019</strain>
        <tissue evidence="2">Muscle</tissue>
    </source>
</reference>
<evidence type="ECO:0000313" key="2">
    <source>
        <dbReference type="EMBL" id="KAK5601517.1"/>
    </source>
</evidence>
<feature type="region of interest" description="Disordered" evidence="1">
    <location>
        <begin position="55"/>
        <end position="94"/>
    </location>
</feature>
<feature type="compositionally biased region" description="Basic residues" evidence="1">
    <location>
        <begin position="76"/>
        <end position="86"/>
    </location>
</feature>
<evidence type="ECO:0000313" key="3">
    <source>
        <dbReference type="Proteomes" id="UP001311232"/>
    </source>
</evidence>
<comment type="caution">
    <text evidence="2">The sequence shown here is derived from an EMBL/GenBank/DDBJ whole genome shotgun (WGS) entry which is preliminary data.</text>
</comment>
<protein>
    <submittedName>
        <fullName evidence="2">Uncharacterized protein</fullName>
    </submittedName>
</protein>